<dbReference type="EMBL" id="CAJVPM010000042">
    <property type="protein sequence ID" value="CAG8434931.1"/>
    <property type="molecule type" value="Genomic_DNA"/>
</dbReference>
<evidence type="ECO:0000313" key="2">
    <source>
        <dbReference type="Proteomes" id="UP000789860"/>
    </source>
</evidence>
<evidence type="ECO:0000313" key="1">
    <source>
        <dbReference type="EMBL" id="CAG8434931.1"/>
    </source>
</evidence>
<proteinExistence type="predicted"/>
<name>A0ACA9JU42_9GLOM</name>
<sequence length="252" mass="28688">MSSLQKKVQTLVDIIKENCKLKNVDATRRKLEKIVKDGLENLQVVCELDKTLTREEKTPFMVEWWEKAHELLINQHINKNDIKDMVAETPVEMRPGLDVLIEKCKNNNIPFLIFSAGIANVIEQVLIAKNLNHPDNMHIVSNQMGFNPETGICDHFEEPLIHIFNKSEIMIKKSPYYATIKNRGNVILLGDSVGDIHMADGIQHETCLTIGFLNHEVEHFINIYLETFDIVVVDDGPMNIVNSIIDACSKDS</sequence>
<reference evidence="1" key="1">
    <citation type="submission" date="2021-06" db="EMBL/GenBank/DDBJ databases">
        <authorList>
            <person name="Kallberg Y."/>
            <person name="Tangrot J."/>
            <person name="Rosling A."/>
        </authorList>
    </citation>
    <scope>NUCLEOTIDE SEQUENCE</scope>
    <source>
        <strain evidence="1">AU212A</strain>
    </source>
</reference>
<comment type="caution">
    <text evidence="1">The sequence shown here is derived from an EMBL/GenBank/DDBJ whole genome shotgun (WGS) entry which is preliminary data.</text>
</comment>
<organism evidence="1 2">
    <name type="scientific">Scutellospora calospora</name>
    <dbReference type="NCBI Taxonomy" id="85575"/>
    <lineage>
        <taxon>Eukaryota</taxon>
        <taxon>Fungi</taxon>
        <taxon>Fungi incertae sedis</taxon>
        <taxon>Mucoromycota</taxon>
        <taxon>Glomeromycotina</taxon>
        <taxon>Glomeromycetes</taxon>
        <taxon>Diversisporales</taxon>
        <taxon>Gigasporaceae</taxon>
        <taxon>Scutellospora</taxon>
    </lineage>
</organism>
<gene>
    <name evidence="1" type="ORF">SCALOS_LOCUS137</name>
</gene>
<dbReference type="Proteomes" id="UP000789860">
    <property type="component" value="Unassembled WGS sequence"/>
</dbReference>
<keyword evidence="2" id="KW-1185">Reference proteome</keyword>
<protein>
    <submittedName>
        <fullName evidence="1">8601_t:CDS:1</fullName>
    </submittedName>
</protein>
<accession>A0ACA9JU42</accession>